<keyword evidence="6" id="KW-0297">G-protein coupled receptor</keyword>
<feature type="compositionally biased region" description="Basic and acidic residues" evidence="11">
    <location>
        <begin position="1048"/>
        <end position="1060"/>
    </location>
</feature>
<dbReference type="InterPro" id="IPR001828">
    <property type="entry name" value="ANF_lig-bd_rcpt"/>
</dbReference>
<dbReference type="SUPFAM" id="SSF53822">
    <property type="entry name" value="Periplasmic binding protein-like I"/>
    <property type="match status" value="1"/>
</dbReference>
<dbReference type="Pfam" id="PF00003">
    <property type="entry name" value="7tm_3"/>
    <property type="match status" value="1"/>
</dbReference>
<evidence type="ECO:0000256" key="5">
    <source>
        <dbReference type="ARBA" id="ARBA00022989"/>
    </source>
</evidence>
<feature type="compositionally biased region" description="Basic residues" evidence="11">
    <location>
        <begin position="989"/>
        <end position="998"/>
    </location>
</feature>
<dbReference type="OrthoDB" id="425344at2759"/>
<dbReference type="Gene3D" id="3.40.50.2300">
    <property type="match status" value="2"/>
</dbReference>
<evidence type="ECO:0000313" key="14">
    <source>
        <dbReference type="EMBL" id="CAH1772821.1"/>
    </source>
</evidence>
<feature type="transmembrane region" description="Helical" evidence="12">
    <location>
        <begin position="684"/>
        <end position="705"/>
    </location>
</feature>
<keyword evidence="7 12" id="KW-0472">Membrane</keyword>
<comment type="caution">
    <text evidence="14">The sequence shown here is derived from an EMBL/GenBank/DDBJ whole genome shotgun (WGS) entry which is preliminary data.</text>
</comment>
<feature type="compositionally biased region" description="Low complexity" evidence="11">
    <location>
        <begin position="912"/>
        <end position="921"/>
    </location>
</feature>
<evidence type="ECO:0000256" key="10">
    <source>
        <dbReference type="ARBA" id="ARBA00023224"/>
    </source>
</evidence>
<dbReference type="InterPro" id="IPR050726">
    <property type="entry name" value="mGluR"/>
</dbReference>
<dbReference type="FunFam" id="2.10.50.30:FF:000001">
    <property type="entry name" value="metabotropic glutamate receptor 1"/>
    <property type="match status" value="1"/>
</dbReference>
<dbReference type="GO" id="GO:0005886">
    <property type="term" value="C:plasma membrane"/>
    <property type="evidence" value="ECO:0007669"/>
    <property type="project" value="UniProtKB-SubCell"/>
</dbReference>
<dbReference type="AlphaFoldDB" id="A0A8J1Y9K7"/>
<evidence type="ECO:0000256" key="1">
    <source>
        <dbReference type="ARBA" id="ARBA00004651"/>
    </source>
</evidence>
<keyword evidence="3" id="KW-1003">Cell membrane</keyword>
<dbReference type="CDD" id="cd15045">
    <property type="entry name" value="7tmC_mGluRs"/>
    <property type="match status" value="1"/>
</dbReference>
<accession>A0A8J1Y9K7</accession>
<evidence type="ECO:0000256" key="3">
    <source>
        <dbReference type="ARBA" id="ARBA00022475"/>
    </source>
</evidence>
<evidence type="ECO:0000256" key="12">
    <source>
        <dbReference type="SAM" id="Phobius"/>
    </source>
</evidence>
<protein>
    <submittedName>
        <fullName evidence="14">Uncharacterized protein</fullName>
    </submittedName>
</protein>
<feature type="transmembrane region" description="Helical" evidence="12">
    <location>
        <begin position="614"/>
        <end position="638"/>
    </location>
</feature>
<dbReference type="InterPro" id="IPR017978">
    <property type="entry name" value="GPCR_3_C"/>
</dbReference>
<feature type="transmembrane region" description="Helical" evidence="12">
    <location>
        <begin position="650"/>
        <end position="672"/>
    </location>
</feature>
<sequence>MKKGFYALIVLTLLVDPICSMVMLPGGYAMPKIYTFQDGDILLGALFPVHAFNESSNSPGKCGAIQEQDGIQTLEAMLFALDEINNDPDFLPGFTLGAIALDSCDNEIHAVDQAVEFVKVMVFKLSETVDELPFECSGNDSAPHLKPEAKTLAKISGIIGGSSSAVSIQLARLLRIFKVPQVSYMSTSPDLSNKDRYEYFKRTVPSDTNQAKAIVQLLTEFNYTYVSAIYEDSNYGVKGFAELRKEAEANGICFAVTAVIDFDDSYWNERHYDNLVKQLMSKPKATAVILYADHPQVRELFKAVHRAKLAQRFTWFGSDAWSGRQSVVKGVESIVNGAITTQPVAYTMPNFDEYFFGLNPRNNKRNAWFTEYWQQHFNCKFPNVDPMANTSEKQFPKICTGNEKISKNSGYFQNMNIHFVRDAVYAYAHALKNMHGDLCKGLPGLCPAMTPERIEGEELLKYLGEVKFKDVSKRQFKFMNGSDGPPRYTIRTYRHYETDPDIVPGLSSGWSNVGTHSSVPEDDFTLQLNAPFRRSIGSYPPSFCSQECTKGQVQKDVEGDSCCWICVNCTDYQITVSLGTEHMCIDCEGGTKPNMDQTQCLLIEEEYLKYSNPFSIGACILSIVGCVCVIFVGIVFAIHRKTPVIKAAGLELCYMLLIGIFLSYFVSFVFIAKPTPVSCALKRFFLGFCYTLCYATLLTKTNRISRIFNSQNSGKKTKYISSGSQLFIVGVLVMIECVILGAWLAISVPRTIHKYPTPGDNILLCSGADNASYLIALVYPFILMILCTIYAFKTRKTPDGFSETRLISFTNYTTCIIWLAFITIYFASTYYQVRTFTLCLSVSLSGTVALVCVFAPKVYLCLVRPEKNTKETVMAHRKQSIINPAVPRSSTSGSMNSIDKSPHIPPRKRSSSEGSSNLNISTHSISNLTDTTLMSDGSTASLPAPRARSTPRGTLQRALSVPEPGQQYNNNIITASVVSLHIDQDEHKKTRKHGRVNVRFKLDEDDVRNNKTNDKSMSDEQNDKDGPDGISNIRVDNVTSNENTNTSIDHKGDDHRHDDSSVNNNISRNESDTTSAIDKNLTVDANDTTDTKCADDIVRNDNIGTAKAKDSINTLPPGSNNSAKFSVIVTEGLPEGISV</sequence>
<evidence type="ECO:0000256" key="13">
    <source>
        <dbReference type="SAM" id="SignalP"/>
    </source>
</evidence>
<keyword evidence="5 12" id="KW-1133">Transmembrane helix</keyword>
<reference evidence="14" key="1">
    <citation type="submission" date="2022-03" db="EMBL/GenBank/DDBJ databases">
        <authorList>
            <person name="Martin C."/>
        </authorList>
    </citation>
    <scope>NUCLEOTIDE SEQUENCE</scope>
</reference>
<dbReference type="Gene3D" id="2.10.50.30">
    <property type="entry name" value="GPCR, family 3, nine cysteines domain"/>
    <property type="match status" value="1"/>
</dbReference>
<keyword evidence="15" id="KW-1185">Reference proteome</keyword>
<dbReference type="CDD" id="cd06362">
    <property type="entry name" value="PBP1_mGluR"/>
    <property type="match status" value="1"/>
</dbReference>
<feature type="compositionally biased region" description="Polar residues" evidence="11">
    <location>
        <begin position="922"/>
        <end position="941"/>
    </location>
</feature>
<keyword evidence="13" id="KW-0732">Signal</keyword>
<name>A0A8J1Y9K7_OWEFU</name>
<dbReference type="InterPro" id="IPR000337">
    <property type="entry name" value="GPCR_3"/>
</dbReference>
<evidence type="ECO:0000256" key="2">
    <source>
        <dbReference type="ARBA" id="ARBA00007242"/>
    </source>
</evidence>
<evidence type="ECO:0000256" key="8">
    <source>
        <dbReference type="ARBA" id="ARBA00023170"/>
    </source>
</evidence>
<keyword evidence="8" id="KW-0675">Receptor</keyword>
<feature type="compositionally biased region" description="Polar residues" evidence="11">
    <location>
        <begin position="1061"/>
        <end position="1078"/>
    </location>
</feature>
<dbReference type="PROSITE" id="PS50259">
    <property type="entry name" value="G_PROTEIN_RECEP_F3_4"/>
    <property type="match status" value="1"/>
</dbReference>
<feature type="region of interest" description="Disordered" evidence="11">
    <location>
        <begin position="984"/>
        <end position="1078"/>
    </location>
</feature>
<feature type="compositionally biased region" description="Basic and acidic residues" evidence="11">
    <location>
        <begin position="1007"/>
        <end position="1027"/>
    </location>
</feature>
<feature type="compositionally biased region" description="Polar residues" evidence="11">
    <location>
        <begin position="888"/>
        <end position="899"/>
    </location>
</feature>
<dbReference type="PANTHER" id="PTHR24060">
    <property type="entry name" value="METABOTROPIC GLUTAMATE RECEPTOR"/>
    <property type="match status" value="1"/>
</dbReference>
<comment type="subcellular location">
    <subcellularLocation>
        <location evidence="1">Cell membrane</location>
        <topology evidence="1">Multi-pass membrane protein</topology>
    </subcellularLocation>
</comment>
<feature type="compositionally biased region" description="Polar residues" evidence="11">
    <location>
        <begin position="1037"/>
        <end position="1047"/>
    </location>
</feature>
<keyword evidence="10" id="KW-0807">Transducer</keyword>
<dbReference type="Proteomes" id="UP000749559">
    <property type="component" value="Unassembled WGS sequence"/>
</dbReference>
<proteinExistence type="inferred from homology"/>
<dbReference type="PRINTS" id="PR00248">
    <property type="entry name" value="GPCRMGR"/>
</dbReference>
<dbReference type="GO" id="GO:0004930">
    <property type="term" value="F:G protein-coupled receptor activity"/>
    <property type="evidence" value="ECO:0007669"/>
    <property type="project" value="UniProtKB-KW"/>
</dbReference>
<feature type="chain" id="PRO_5043422744" evidence="13">
    <location>
        <begin position="21"/>
        <end position="1139"/>
    </location>
</feature>
<keyword evidence="9" id="KW-0325">Glycoprotein</keyword>
<organism evidence="14 15">
    <name type="scientific">Owenia fusiformis</name>
    <name type="common">Polychaete worm</name>
    <dbReference type="NCBI Taxonomy" id="6347"/>
    <lineage>
        <taxon>Eukaryota</taxon>
        <taxon>Metazoa</taxon>
        <taxon>Spiralia</taxon>
        <taxon>Lophotrochozoa</taxon>
        <taxon>Annelida</taxon>
        <taxon>Polychaeta</taxon>
        <taxon>Sedentaria</taxon>
        <taxon>Canalipalpata</taxon>
        <taxon>Sabellida</taxon>
        <taxon>Oweniida</taxon>
        <taxon>Oweniidae</taxon>
        <taxon>Owenia</taxon>
    </lineage>
</organism>
<dbReference type="InterPro" id="IPR028082">
    <property type="entry name" value="Peripla_BP_I"/>
</dbReference>
<feature type="transmembrane region" description="Helical" evidence="12">
    <location>
        <begin position="726"/>
        <end position="746"/>
    </location>
</feature>
<dbReference type="Pfam" id="PF01094">
    <property type="entry name" value="ANF_receptor"/>
    <property type="match status" value="1"/>
</dbReference>
<dbReference type="InterPro" id="IPR000162">
    <property type="entry name" value="GPCR_3_mtglu_rcpt"/>
</dbReference>
<comment type="similarity">
    <text evidence="2">Belongs to the G-protein coupled receptor 3 family.</text>
</comment>
<feature type="transmembrane region" description="Helical" evidence="12">
    <location>
        <begin position="804"/>
        <end position="827"/>
    </location>
</feature>
<keyword evidence="4 12" id="KW-0812">Transmembrane</keyword>
<evidence type="ECO:0000256" key="6">
    <source>
        <dbReference type="ARBA" id="ARBA00023040"/>
    </source>
</evidence>
<gene>
    <name evidence="14" type="ORF">OFUS_LOCUS522</name>
</gene>
<evidence type="ECO:0000313" key="15">
    <source>
        <dbReference type="Proteomes" id="UP000749559"/>
    </source>
</evidence>
<dbReference type="PRINTS" id="PR00593">
    <property type="entry name" value="MTABOTROPICR"/>
</dbReference>
<feature type="signal peptide" evidence="13">
    <location>
        <begin position="1"/>
        <end position="20"/>
    </location>
</feature>
<evidence type="ECO:0000256" key="11">
    <source>
        <dbReference type="SAM" id="MobiDB-lite"/>
    </source>
</evidence>
<feature type="transmembrane region" description="Helical" evidence="12">
    <location>
        <begin position="771"/>
        <end position="792"/>
    </location>
</feature>
<evidence type="ECO:0000256" key="9">
    <source>
        <dbReference type="ARBA" id="ARBA00023180"/>
    </source>
</evidence>
<dbReference type="FunFam" id="3.40.50.2300:FF:000145">
    <property type="entry name" value="Glutamate receptor, metabotropic"/>
    <property type="match status" value="1"/>
</dbReference>
<dbReference type="EMBL" id="CAIIXF020000001">
    <property type="protein sequence ID" value="CAH1772821.1"/>
    <property type="molecule type" value="Genomic_DNA"/>
</dbReference>
<feature type="region of interest" description="Disordered" evidence="11">
    <location>
        <begin position="885"/>
        <end position="955"/>
    </location>
</feature>
<evidence type="ECO:0000256" key="7">
    <source>
        <dbReference type="ARBA" id="ARBA00023136"/>
    </source>
</evidence>
<feature type="transmembrane region" description="Helical" evidence="12">
    <location>
        <begin position="833"/>
        <end position="860"/>
    </location>
</feature>
<evidence type="ECO:0000256" key="4">
    <source>
        <dbReference type="ARBA" id="ARBA00022692"/>
    </source>
</evidence>
<dbReference type="InterPro" id="IPR038550">
    <property type="entry name" value="GPCR_3_9-Cys_sf"/>
</dbReference>